<dbReference type="InterPro" id="IPR036641">
    <property type="entry name" value="HPT_dom_sf"/>
</dbReference>
<dbReference type="AlphaFoldDB" id="W7YD07"/>
<name>W7YD07_9BACT</name>
<dbReference type="InterPro" id="IPR008207">
    <property type="entry name" value="Sig_transdc_His_kin_Hpt_dom"/>
</dbReference>
<feature type="modified residue" description="Phosphohistidine" evidence="1">
    <location>
        <position position="59"/>
    </location>
</feature>
<dbReference type="EMBL" id="BAMD01000008">
    <property type="protein sequence ID" value="GAF02341.1"/>
    <property type="molecule type" value="Genomic_DNA"/>
</dbReference>
<dbReference type="Pfam" id="PF01627">
    <property type="entry name" value="Hpt"/>
    <property type="match status" value="1"/>
</dbReference>
<dbReference type="STRING" id="869213.GCA_000517085_01215"/>
<keyword evidence="1" id="KW-0597">Phosphoprotein</keyword>
<dbReference type="eggNOG" id="COG2198">
    <property type="taxonomic scope" value="Bacteria"/>
</dbReference>
<dbReference type="OrthoDB" id="959692at2"/>
<evidence type="ECO:0000256" key="1">
    <source>
        <dbReference type="PROSITE-ProRule" id="PRU00110"/>
    </source>
</evidence>
<proteinExistence type="predicted"/>
<dbReference type="GO" id="GO:0000160">
    <property type="term" value="P:phosphorelay signal transduction system"/>
    <property type="evidence" value="ECO:0007669"/>
    <property type="project" value="InterPro"/>
</dbReference>
<dbReference type="Proteomes" id="UP000019402">
    <property type="component" value="Unassembled WGS sequence"/>
</dbReference>
<keyword evidence="4" id="KW-1185">Reference proteome</keyword>
<reference evidence="3 4" key="1">
    <citation type="journal article" date="2014" name="Genome Announc.">
        <title>Draft Genome Sequence of Cytophaga fermentans JCM 21142T, a Facultative Anaerobe Isolated from Marine Mud.</title>
        <authorList>
            <person name="Starns D."/>
            <person name="Oshima K."/>
            <person name="Suda W."/>
            <person name="Iino T."/>
            <person name="Yuki M."/>
            <person name="Inoue J."/>
            <person name="Kitamura K."/>
            <person name="Iida T."/>
            <person name="Darby A."/>
            <person name="Hattori M."/>
            <person name="Ohkuma M."/>
        </authorList>
    </citation>
    <scope>NUCLEOTIDE SEQUENCE [LARGE SCALE GENOMIC DNA]</scope>
    <source>
        <strain evidence="3 4">JCM 21142</strain>
    </source>
</reference>
<protein>
    <submittedName>
        <fullName evidence="3">Hpt domain protein</fullName>
    </submittedName>
</protein>
<dbReference type="Gene3D" id="1.20.120.160">
    <property type="entry name" value="HPT domain"/>
    <property type="match status" value="1"/>
</dbReference>
<gene>
    <name evidence="3" type="ORF">JCM21142_3975</name>
</gene>
<evidence type="ECO:0000313" key="3">
    <source>
        <dbReference type="EMBL" id="GAF02341.1"/>
    </source>
</evidence>
<feature type="domain" description="HPt" evidence="2">
    <location>
        <begin position="20"/>
        <end position="117"/>
    </location>
</feature>
<sequence>MVEDYKYIDLSYLEGIAEGDKGIIKELVEIFLDQMPEFTDGFDEGIRDKDWVKIAAIAHKAKSSVMSMGMEELGNIDLKNMELLAKQLRINELLSKVSVTEAQKEEMNSLKRNLDSYPEERVSWVMKNANLEMLTSLIEKFTTVCEKAVDELNKVISTY</sequence>
<comment type="caution">
    <text evidence="3">The sequence shown here is derived from an EMBL/GenBank/DDBJ whole genome shotgun (WGS) entry which is preliminary data.</text>
</comment>
<accession>W7YD07</accession>
<dbReference type="SUPFAM" id="SSF47226">
    <property type="entry name" value="Histidine-containing phosphotransfer domain, HPT domain"/>
    <property type="match status" value="1"/>
</dbReference>
<dbReference type="PROSITE" id="PS50894">
    <property type="entry name" value="HPT"/>
    <property type="match status" value="1"/>
</dbReference>
<dbReference type="RefSeq" id="WP_027471092.1">
    <property type="nucleotide sequence ID" value="NZ_BAMD01000008.1"/>
</dbReference>
<dbReference type="GO" id="GO:0004672">
    <property type="term" value="F:protein kinase activity"/>
    <property type="evidence" value="ECO:0007669"/>
    <property type="project" value="UniProtKB-ARBA"/>
</dbReference>
<evidence type="ECO:0000313" key="4">
    <source>
        <dbReference type="Proteomes" id="UP000019402"/>
    </source>
</evidence>
<evidence type="ECO:0000259" key="2">
    <source>
        <dbReference type="PROSITE" id="PS50894"/>
    </source>
</evidence>
<organism evidence="3 4">
    <name type="scientific">Saccharicrinis fermentans DSM 9555 = JCM 21142</name>
    <dbReference type="NCBI Taxonomy" id="869213"/>
    <lineage>
        <taxon>Bacteria</taxon>
        <taxon>Pseudomonadati</taxon>
        <taxon>Bacteroidota</taxon>
        <taxon>Bacteroidia</taxon>
        <taxon>Marinilabiliales</taxon>
        <taxon>Marinilabiliaceae</taxon>
        <taxon>Saccharicrinis</taxon>
    </lineage>
</organism>